<evidence type="ECO:0000313" key="1">
    <source>
        <dbReference type="EMBL" id="SVE45791.1"/>
    </source>
</evidence>
<feature type="non-terminal residue" evidence="1">
    <location>
        <position position="1"/>
    </location>
</feature>
<dbReference type="InterPro" id="IPR012334">
    <property type="entry name" value="Pectin_lyas_fold"/>
</dbReference>
<proteinExistence type="predicted"/>
<dbReference type="InterPro" id="IPR011050">
    <property type="entry name" value="Pectin_lyase_fold/virulence"/>
</dbReference>
<protein>
    <recommendedName>
        <fullName evidence="2">DUF1565 domain-containing protein</fullName>
    </recommendedName>
</protein>
<dbReference type="EMBL" id="UINC01218667">
    <property type="protein sequence ID" value="SVE45791.1"/>
    <property type="molecule type" value="Genomic_DNA"/>
</dbReference>
<dbReference type="SUPFAM" id="SSF51126">
    <property type="entry name" value="Pectin lyase-like"/>
    <property type="match status" value="1"/>
</dbReference>
<organism evidence="1">
    <name type="scientific">marine metagenome</name>
    <dbReference type="NCBI Taxonomy" id="408172"/>
    <lineage>
        <taxon>unclassified sequences</taxon>
        <taxon>metagenomes</taxon>
        <taxon>ecological metagenomes</taxon>
    </lineage>
</organism>
<evidence type="ECO:0008006" key="2">
    <source>
        <dbReference type="Google" id="ProtNLM"/>
    </source>
</evidence>
<dbReference type="Gene3D" id="2.160.20.10">
    <property type="entry name" value="Single-stranded right-handed beta-helix, Pectin lyase-like"/>
    <property type="match status" value="1"/>
</dbReference>
<sequence>LQIVTVANYVANGEDYESELIRINGASITSGTWPTSGSENLTISDDGGTSTVVMRIDSDMDIIGNPALLAAPPFDVQGIAGQYNDYQILPRYYTDLIQYQPQVVNVPTDYSTIQAALTAANATDTVLVQPGTYTENIIWPETNGIKLISAGDSSNTIIDGGGNTSVITIDLSSTTIDSNTIIDGFKITNGFASTKGGGIQLDSVSNMLIKNTLVENNSSSFYGGGMSCFYSSPN</sequence>
<reference evidence="1" key="1">
    <citation type="submission" date="2018-05" db="EMBL/GenBank/DDBJ databases">
        <authorList>
            <person name="Lanie J.A."/>
            <person name="Ng W.-L."/>
            <person name="Kazmierczak K.M."/>
            <person name="Andrzejewski T.M."/>
            <person name="Davidsen T.M."/>
            <person name="Wayne K.J."/>
            <person name="Tettelin H."/>
            <person name="Glass J.I."/>
            <person name="Rusch D."/>
            <person name="Podicherti R."/>
            <person name="Tsui H.-C.T."/>
            <person name="Winkler M.E."/>
        </authorList>
    </citation>
    <scope>NUCLEOTIDE SEQUENCE</scope>
</reference>
<gene>
    <name evidence="1" type="ORF">METZ01_LOCUS498645</name>
</gene>
<name>A0A383DMR2_9ZZZZ</name>
<feature type="non-terminal residue" evidence="1">
    <location>
        <position position="234"/>
    </location>
</feature>
<accession>A0A383DMR2</accession>
<dbReference type="AlphaFoldDB" id="A0A383DMR2"/>